<comment type="subcellular location">
    <subcellularLocation>
        <location evidence="1">Nucleus</location>
    </subcellularLocation>
</comment>
<dbReference type="InterPro" id="IPR027417">
    <property type="entry name" value="P-loop_NTPase"/>
</dbReference>
<evidence type="ECO:0000256" key="6">
    <source>
        <dbReference type="ARBA" id="ARBA00023242"/>
    </source>
</evidence>
<dbReference type="GO" id="GO:0000400">
    <property type="term" value="F:four-way junction DNA binding"/>
    <property type="evidence" value="ECO:0007669"/>
    <property type="project" value="TreeGrafter"/>
</dbReference>
<evidence type="ECO:0000313" key="9">
    <source>
        <dbReference type="EMBL" id="KMS64517.1"/>
    </source>
</evidence>
<dbReference type="EMBL" id="KQ129709">
    <property type="protein sequence ID" value="KMS64517.1"/>
    <property type="molecule type" value="Genomic_DNA"/>
</dbReference>
<accession>A0A0J7YLM9</accession>
<dbReference type="GO" id="GO:0140664">
    <property type="term" value="F:ATP-dependent DNA damage sensor activity"/>
    <property type="evidence" value="ECO:0007669"/>
    <property type="project" value="InterPro"/>
</dbReference>
<keyword evidence="2" id="KW-0547">Nucleotide-binding</keyword>
<dbReference type="PANTHER" id="PTHR46239:SF1">
    <property type="entry name" value="DNA REPAIR PROTEIN RAD51 HOMOLOG 3"/>
    <property type="match status" value="1"/>
</dbReference>
<name>A0A0J7YLM9_BETVV</name>
<keyword evidence="3" id="KW-0227">DNA damage</keyword>
<evidence type="ECO:0000256" key="1">
    <source>
        <dbReference type="ARBA" id="ARBA00004123"/>
    </source>
</evidence>
<proteinExistence type="predicted"/>
<evidence type="ECO:0000259" key="8">
    <source>
        <dbReference type="PROSITE" id="PS50162"/>
    </source>
</evidence>
<keyword evidence="6" id="KW-0539">Nucleus</keyword>
<evidence type="ECO:0000256" key="2">
    <source>
        <dbReference type="ARBA" id="ARBA00022741"/>
    </source>
</evidence>
<feature type="domain" description="RecA family profile 1" evidence="8">
    <location>
        <begin position="90"/>
        <end position="206"/>
    </location>
</feature>
<dbReference type="InterPro" id="IPR052093">
    <property type="entry name" value="HR_Repair_Mediator"/>
</dbReference>
<evidence type="ECO:0000313" key="10">
    <source>
        <dbReference type="Proteomes" id="UP000035740"/>
    </source>
</evidence>
<keyword evidence="5" id="KW-0234">DNA repair</keyword>
<dbReference type="SUPFAM" id="SSF52540">
    <property type="entry name" value="P-loop containing nucleoside triphosphate hydrolases"/>
    <property type="match status" value="1"/>
</dbReference>
<organism evidence="9 10">
    <name type="scientific">Beta vulgaris subsp. vulgaris</name>
    <name type="common">Beet</name>
    <dbReference type="NCBI Taxonomy" id="3555"/>
    <lineage>
        <taxon>Eukaryota</taxon>
        <taxon>Viridiplantae</taxon>
        <taxon>Streptophyta</taxon>
        <taxon>Embryophyta</taxon>
        <taxon>Tracheophyta</taxon>
        <taxon>Spermatophyta</taxon>
        <taxon>Magnoliopsida</taxon>
        <taxon>eudicotyledons</taxon>
        <taxon>Gunneridae</taxon>
        <taxon>Pentapetalae</taxon>
        <taxon>Caryophyllales</taxon>
        <taxon>Chenopodiaceae</taxon>
        <taxon>Betoideae</taxon>
        <taxon>Beta</taxon>
    </lineage>
</organism>
<feature type="non-terminal residue" evidence="9">
    <location>
        <position position="1"/>
    </location>
</feature>
<dbReference type="InterPro" id="IPR020588">
    <property type="entry name" value="RecA_ATP-bd"/>
</dbReference>
<protein>
    <recommendedName>
        <fullName evidence="7">DNA repair protein RAD51 homolog 3</fullName>
    </recommendedName>
</protein>
<keyword evidence="10" id="KW-1185">Reference proteome</keyword>
<dbReference type="PROSITE" id="PS50162">
    <property type="entry name" value="RECA_2"/>
    <property type="match status" value="1"/>
</dbReference>
<dbReference type="GO" id="GO:0033063">
    <property type="term" value="C:Rad51B-Rad51C-Rad51D-XRCC2 complex"/>
    <property type="evidence" value="ECO:0007669"/>
    <property type="project" value="TreeGrafter"/>
</dbReference>
<reference evidence="9 10" key="1">
    <citation type="journal article" date="2014" name="Nature">
        <title>The genome of the recently domesticated crop plant sugar beet (Beta vulgaris).</title>
        <authorList>
            <person name="Dohm J.C."/>
            <person name="Minoche A.E."/>
            <person name="Holtgrawe D."/>
            <person name="Capella-Gutierrez S."/>
            <person name="Zakrzewski F."/>
            <person name="Tafer H."/>
            <person name="Rupp O."/>
            <person name="Sorensen T.R."/>
            <person name="Stracke R."/>
            <person name="Reinhardt R."/>
            <person name="Goesmann A."/>
            <person name="Kraft T."/>
            <person name="Schulz B."/>
            <person name="Stadler P.F."/>
            <person name="Schmidt T."/>
            <person name="Gabaldon T."/>
            <person name="Lehrach H."/>
            <person name="Weisshaar B."/>
            <person name="Himmelbauer H."/>
        </authorList>
    </citation>
    <scope>NUCLEOTIDE SEQUENCE [LARGE SCALE GENOMIC DNA]</scope>
    <source>
        <tissue evidence="9">Taproot</tissue>
    </source>
</reference>
<dbReference type="GO" id="GO:0000707">
    <property type="term" value="P:meiotic DNA recombinase assembly"/>
    <property type="evidence" value="ECO:0007669"/>
    <property type="project" value="TreeGrafter"/>
</dbReference>
<dbReference type="eggNOG" id="KOG1434">
    <property type="taxonomic scope" value="Eukaryota"/>
</dbReference>
<evidence type="ECO:0000256" key="7">
    <source>
        <dbReference type="ARBA" id="ARBA00040674"/>
    </source>
</evidence>
<gene>
    <name evidence="9" type="ORF">BVRB_019470</name>
</gene>
<evidence type="ECO:0000256" key="4">
    <source>
        <dbReference type="ARBA" id="ARBA00022840"/>
    </source>
</evidence>
<dbReference type="PANTHER" id="PTHR46239">
    <property type="entry name" value="DNA REPAIR PROTEIN RAD51 HOMOLOG 3 RAD51C"/>
    <property type="match status" value="1"/>
</dbReference>
<dbReference type="Pfam" id="PF08423">
    <property type="entry name" value="Rad51"/>
    <property type="match status" value="1"/>
</dbReference>
<dbReference type="AlphaFoldDB" id="A0A0J7YLM9"/>
<dbReference type="Gene3D" id="3.40.50.300">
    <property type="entry name" value="P-loop containing nucleotide triphosphate hydrolases"/>
    <property type="match status" value="1"/>
</dbReference>
<feature type="non-terminal residue" evidence="9">
    <location>
        <position position="206"/>
    </location>
</feature>
<evidence type="ECO:0000256" key="3">
    <source>
        <dbReference type="ARBA" id="ARBA00022763"/>
    </source>
</evidence>
<dbReference type="GO" id="GO:0005657">
    <property type="term" value="C:replication fork"/>
    <property type="evidence" value="ECO:0007669"/>
    <property type="project" value="TreeGrafter"/>
</dbReference>
<dbReference type="OrthoDB" id="1861185at2759"/>
<dbReference type="GO" id="GO:0008821">
    <property type="term" value="F:crossover junction DNA endonuclease activity"/>
    <property type="evidence" value="ECO:0007669"/>
    <property type="project" value="TreeGrafter"/>
</dbReference>
<dbReference type="GO" id="GO:0005524">
    <property type="term" value="F:ATP binding"/>
    <property type="evidence" value="ECO:0007669"/>
    <property type="project" value="UniProtKB-KW"/>
</dbReference>
<dbReference type="Proteomes" id="UP000035740">
    <property type="component" value="Unassembled WGS sequence"/>
</dbReference>
<sequence>AKMVSLITFFGCFSSAKMVSLNKFLCFLFEEGLVFADAVYFSRLSCKSLNAVIDSDNEAAGPISTSTLLLPSDLQGILASDLIRQRRSSPFKPIVSMCPDLDRILGGGFAIGLLTEICGLPGLGKTQLCMQLACTVQIPPTMQGNQGEAIYIDCEGSLVAQRQLQIAEALCAILQKSGNAISAETMLSRIHVYRVFNAVQQQSVIR</sequence>
<dbReference type="GO" id="GO:0033065">
    <property type="term" value="C:Rad51C-XRCC3 complex"/>
    <property type="evidence" value="ECO:0007669"/>
    <property type="project" value="TreeGrafter"/>
</dbReference>
<keyword evidence="4" id="KW-0067">ATP-binding</keyword>
<evidence type="ECO:0000256" key="5">
    <source>
        <dbReference type="ARBA" id="ARBA00023204"/>
    </source>
</evidence>
<dbReference type="GO" id="GO:0007131">
    <property type="term" value="P:reciprocal meiotic recombination"/>
    <property type="evidence" value="ECO:0007669"/>
    <property type="project" value="TreeGrafter"/>
</dbReference>
<dbReference type="InterPro" id="IPR013632">
    <property type="entry name" value="Rad51_C"/>
</dbReference>